<dbReference type="EMBL" id="BMAW01007710">
    <property type="protein sequence ID" value="GFT05020.1"/>
    <property type="molecule type" value="Genomic_DNA"/>
</dbReference>
<gene>
    <name evidence="1" type="ORF">NPIL_293441</name>
</gene>
<dbReference type="Proteomes" id="UP000887013">
    <property type="component" value="Unassembled WGS sequence"/>
</dbReference>
<comment type="caution">
    <text evidence="1">The sequence shown here is derived from an EMBL/GenBank/DDBJ whole genome shotgun (WGS) entry which is preliminary data.</text>
</comment>
<accession>A0A8X6TDQ0</accession>
<evidence type="ECO:0000313" key="1">
    <source>
        <dbReference type="EMBL" id="GFT05020.1"/>
    </source>
</evidence>
<name>A0A8X6TDQ0_NEPPI</name>
<proteinExistence type="predicted"/>
<keyword evidence="2" id="KW-1185">Reference proteome</keyword>
<dbReference type="AlphaFoldDB" id="A0A8X6TDQ0"/>
<protein>
    <submittedName>
        <fullName evidence="1">Uncharacterized protein</fullName>
    </submittedName>
</protein>
<dbReference type="OrthoDB" id="1930622at2759"/>
<sequence length="35" mass="4269">MKELLEFIPHEHFINPDHYTQKLQLADDILKAWYA</sequence>
<evidence type="ECO:0000313" key="2">
    <source>
        <dbReference type="Proteomes" id="UP000887013"/>
    </source>
</evidence>
<reference evidence="1" key="1">
    <citation type="submission" date="2020-08" db="EMBL/GenBank/DDBJ databases">
        <title>Multicomponent nature underlies the extraordinary mechanical properties of spider dragline silk.</title>
        <authorList>
            <person name="Kono N."/>
            <person name="Nakamura H."/>
            <person name="Mori M."/>
            <person name="Yoshida Y."/>
            <person name="Ohtoshi R."/>
            <person name="Malay A.D."/>
            <person name="Moran D.A.P."/>
            <person name="Tomita M."/>
            <person name="Numata K."/>
            <person name="Arakawa K."/>
        </authorList>
    </citation>
    <scope>NUCLEOTIDE SEQUENCE</scope>
</reference>
<organism evidence="1 2">
    <name type="scientific">Nephila pilipes</name>
    <name type="common">Giant wood spider</name>
    <name type="synonym">Nephila maculata</name>
    <dbReference type="NCBI Taxonomy" id="299642"/>
    <lineage>
        <taxon>Eukaryota</taxon>
        <taxon>Metazoa</taxon>
        <taxon>Ecdysozoa</taxon>
        <taxon>Arthropoda</taxon>
        <taxon>Chelicerata</taxon>
        <taxon>Arachnida</taxon>
        <taxon>Araneae</taxon>
        <taxon>Araneomorphae</taxon>
        <taxon>Entelegynae</taxon>
        <taxon>Araneoidea</taxon>
        <taxon>Nephilidae</taxon>
        <taxon>Nephila</taxon>
    </lineage>
</organism>
<feature type="non-terminal residue" evidence="1">
    <location>
        <position position="35"/>
    </location>
</feature>